<dbReference type="EMBL" id="JBHRSS010000004">
    <property type="protein sequence ID" value="MFC3104336.1"/>
    <property type="molecule type" value="Genomic_DNA"/>
</dbReference>
<evidence type="ECO:0000256" key="2">
    <source>
        <dbReference type="RuleBase" id="RU363013"/>
    </source>
</evidence>
<keyword evidence="2" id="KW-0324">Glycolysis</keyword>
<dbReference type="InterPro" id="IPR035990">
    <property type="entry name" value="TIM_sf"/>
</dbReference>
<comment type="subunit">
    <text evidence="2">Homodimer.</text>
</comment>
<dbReference type="Proteomes" id="UP001595462">
    <property type="component" value="Unassembled WGS sequence"/>
</dbReference>
<dbReference type="Pfam" id="PF00121">
    <property type="entry name" value="TIM"/>
    <property type="match status" value="1"/>
</dbReference>
<organism evidence="3 4">
    <name type="scientific">Salinisphaera aquimarina</name>
    <dbReference type="NCBI Taxonomy" id="2094031"/>
    <lineage>
        <taxon>Bacteria</taxon>
        <taxon>Pseudomonadati</taxon>
        <taxon>Pseudomonadota</taxon>
        <taxon>Gammaproteobacteria</taxon>
        <taxon>Salinisphaerales</taxon>
        <taxon>Salinisphaeraceae</taxon>
        <taxon>Salinisphaera</taxon>
    </lineage>
</organism>
<dbReference type="SUPFAM" id="SSF51351">
    <property type="entry name" value="Triosephosphate isomerase (TIM)"/>
    <property type="match status" value="1"/>
</dbReference>
<dbReference type="GO" id="GO:0016853">
    <property type="term" value="F:isomerase activity"/>
    <property type="evidence" value="ECO:0007669"/>
    <property type="project" value="UniProtKB-KW"/>
</dbReference>
<dbReference type="RefSeq" id="WP_380689351.1">
    <property type="nucleotide sequence ID" value="NZ_JBHRSS010000004.1"/>
</dbReference>
<dbReference type="EC" id="5.3.1.1" evidence="2"/>
<dbReference type="InterPro" id="IPR000652">
    <property type="entry name" value="Triosephosphate_isomerase"/>
</dbReference>
<keyword evidence="2" id="KW-0963">Cytoplasm</keyword>
<evidence type="ECO:0000313" key="3">
    <source>
        <dbReference type="EMBL" id="MFC3104336.1"/>
    </source>
</evidence>
<proteinExistence type="inferred from homology"/>
<name>A0ABV7EQW3_9GAMM</name>
<reference evidence="4" key="1">
    <citation type="journal article" date="2019" name="Int. J. Syst. Evol. Microbiol.">
        <title>The Global Catalogue of Microorganisms (GCM) 10K type strain sequencing project: providing services to taxonomists for standard genome sequencing and annotation.</title>
        <authorList>
            <consortium name="The Broad Institute Genomics Platform"/>
            <consortium name="The Broad Institute Genome Sequencing Center for Infectious Disease"/>
            <person name="Wu L."/>
            <person name="Ma J."/>
        </authorList>
    </citation>
    <scope>NUCLEOTIDE SEQUENCE [LARGE SCALE GENOMIC DNA]</scope>
    <source>
        <strain evidence="4">KCTC 52640</strain>
    </source>
</reference>
<comment type="pathway">
    <text evidence="2">Carbohydrate biosynthesis; gluconeogenesis.</text>
</comment>
<sequence>MSTRKSAITARSEPITLRPLMHIGVSFKMYLDRQRTRQWCAAVAGIAKRHPAVRSGGVELVIFPSLPAMESSMVACADGPVVFGAQDLFWADRGAYTGAVSGADLADMGCCYVEIGHAERRGLFGETNAIVAKKVAAAARNGLIPWICIGEPESGPADAAATYCIEQLNASLAELGRATPIVVAYEPRWAIGQPAAASSAHVNTVACGIKASLGDRPGMAGTPLVYGGSAAPGTLTALGKAVDGLFLGRFAHDIAAFERVLDEAAELMSA</sequence>
<dbReference type="PANTHER" id="PTHR21139">
    <property type="entry name" value="TRIOSEPHOSPHATE ISOMERASE"/>
    <property type="match status" value="1"/>
</dbReference>
<comment type="catalytic activity">
    <reaction evidence="2">
        <text>D-glyceraldehyde 3-phosphate = dihydroxyacetone phosphate</text>
        <dbReference type="Rhea" id="RHEA:18585"/>
        <dbReference type="ChEBI" id="CHEBI:57642"/>
        <dbReference type="ChEBI" id="CHEBI:59776"/>
        <dbReference type="EC" id="5.3.1.1"/>
    </reaction>
</comment>
<comment type="similarity">
    <text evidence="2">Belongs to the triosephosphate isomerase family.</text>
</comment>
<protein>
    <recommendedName>
        <fullName evidence="2">Triosephosphate isomerase</fullName>
        <ecNumber evidence="2">5.3.1.1</ecNumber>
    </recommendedName>
</protein>
<comment type="subcellular location">
    <subcellularLocation>
        <location evidence="2">Cytoplasm</location>
    </subcellularLocation>
</comment>
<keyword evidence="2" id="KW-0312">Gluconeogenesis</keyword>
<comment type="pathway">
    <text evidence="2">Carbohydrate degradation; glycolysis; D-glyceraldehyde 3-phosphate from glycerone phosphate: step 1/1.</text>
</comment>
<comment type="caution">
    <text evidence="3">The sequence shown here is derived from an EMBL/GenBank/DDBJ whole genome shotgun (WGS) entry which is preliminary data.</text>
</comment>
<accession>A0ABV7EQW3</accession>
<keyword evidence="4" id="KW-1185">Reference proteome</keyword>
<dbReference type="InterPro" id="IPR013785">
    <property type="entry name" value="Aldolase_TIM"/>
</dbReference>
<keyword evidence="1 2" id="KW-0413">Isomerase</keyword>
<gene>
    <name evidence="3" type="ORF">ACFOSU_10600</name>
</gene>
<evidence type="ECO:0000313" key="4">
    <source>
        <dbReference type="Proteomes" id="UP001595462"/>
    </source>
</evidence>
<dbReference type="CDD" id="cd00311">
    <property type="entry name" value="TIM"/>
    <property type="match status" value="1"/>
</dbReference>
<evidence type="ECO:0000256" key="1">
    <source>
        <dbReference type="ARBA" id="ARBA00023235"/>
    </source>
</evidence>
<dbReference type="PROSITE" id="PS51440">
    <property type="entry name" value="TIM_2"/>
    <property type="match status" value="1"/>
</dbReference>
<dbReference type="Gene3D" id="3.20.20.70">
    <property type="entry name" value="Aldolase class I"/>
    <property type="match status" value="1"/>
</dbReference>
<dbReference type="PANTHER" id="PTHR21139:SF2">
    <property type="entry name" value="TRIOSEPHOSPHATE ISOMERASE"/>
    <property type="match status" value="1"/>
</dbReference>